<dbReference type="SUPFAM" id="SSF52218">
    <property type="entry name" value="Flavoproteins"/>
    <property type="match status" value="1"/>
</dbReference>
<dbReference type="OrthoDB" id="9798454at2"/>
<protein>
    <submittedName>
        <fullName evidence="4">NAD(P)H dehydrogenase (Quinone)</fullName>
    </submittedName>
</protein>
<evidence type="ECO:0000256" key="1">
    <source>
        <dbReference type="ARBA" id="ARBA00006252"/>
    </source>
</evidence>
<accession>A0A1M7Z8Q7</accession>
<dbReference type="Gene3D" id="3.40.50.360">
    <property type="match status" value="1"/>
</dbReference>
<sequence>MHALIVVAHPDRASLTHAVVQKVSEGIAASDTARSFEIADLIAEGFDPRFTEQDFAAFGGGHALPADVLSEQSRLERADALVVIYPVYWWSMPAILKGWFDRVFTNGWAYDDRSGPDIVKMLGRLPIHLIAVGGADQRTYTKHGYFEAMRTQIDHGIFGYCGAPVETSEFLLPSESGFPGSLLEKARAIGHSIFASGGEPRFLRSGGHKQKDALLG</sequence>
<dbReference type="EMBL" id="FRXO01000001">
    <property type="protein sequence ID" value="SHO61301.1"/>
    <property type="molecule type" value="Genomic_DNA"/>
</dbReference>
<gene>
    <name evidence="4" type="ORF">SAMN02745172_00720</name>
</gene>
<organism evidence="4 5">
    <name type="scientific">Pseudoxanthobacter soli DSM 19599</name>
    <dbReference type="NCBI Taxonomy" id="1123029"/>
    <lineage>
        <taxon>Bacteria</taxon>
        <taxon>Pseudomonadati</taxon>
        <taxon>Pseudomonadota</taxon>
        <taxon>Alphaproteobacteria</taxon>
        <taxon>Hyphomicrobiales</taxon>
        <taxon>Segnochrobactraceae</taxon>
        <taxon>Pseudoxanthobacter</taxon>
    </lineage>
</organism>
<dbReference type="Pfam" id="PF02525">
    <property type="entry name" value="Flavodoxin_2"/>
    <property type="match status" value="1"/>
</dbReference>
<dbReference type="Proteomes" id="UP000186406">
    <property type="component" value="Unassembled WGS sequence"/>
</dbReference>
<dbReference type="InterPro" id="IPR003680">
    <property type="entry name" value="Flavodoxin_fold"/>
</dbReference>
<dbReference type="PANTHER" id="PTHR10204:SF34">
    <property type="entry name" value="NAD(P)H DEHYDROGENASE [QUINONE] 1 ISOFORM 1"/>
    <property type="match status" value="1"/>
</dbReference>
<dbReference type="InterPro" id="IPR051545">
    <property type="entry name" value="NAD(P)H_dehydrogenase_qn"/>
</dbReference>
<feature type="domain" description="Flavodoxin-like fold" evidence="3">
    <location>
        <begin position="1"/>
        <end position="164"/>
    </location>
</feature>
<dbReference type="RefSeq" id="WP_073625763.1">
    <property type="nucleotide sequence ID" value="NZ_FRXO01000001.1"/>
</dbReference>
<dbReference type="InterPro" id="IPR029039">
    <property type="entry name" value="Flavoprotein-like_sf"/>
</dbReference>
<evidence type="ECO:0000313" key="5">
    <source>
        <dbReference type="Proteomes" id="UP000186406"/>
    </source>
</evidence>
<name>A0A1M7Z8Q7_9HYPH</name>
<keyword evidence="2" id="KW-0560">Oxidoreductase</keyword>
<evidence type="ECO:0000259" key="3">
    <source>
        <dbReference type="Pfam" id="PF02525"/>
    </source>
</evidence>
<dbReference type="PANTHER" id="PTHR10204">
    <property type="entry name" value="NAD P H OXIDOREDUCTASE-RELATED"/>
    <property type="match status" value="1"/>
</dbReference>
<keyword evidence="5" id="KW-1185">Reference proteome</keyword>
<dbReference type="GO" id="GO:0003955">
    <property type="term" value="F:NAD(P)H dehydrogenase (quinone) activity"/>
    <property type="evidence" value="ECO:0007669"/>
    <property type="project" value="TreeGrafter"/>
</dbReference>
<evidence type="ECO:0000256" key="2">
    <source>
        <dbReference type="ARBA" id="ARBA00023002"/>
    </source>
</evidence>
<reference evidence="4 5" key="1">
    <citation type="submission" date="2016-12" db="EMBL/GenBank/DDBJ databases">
        <authorList>
            <person name="Song W.-J."/>
            <person name="Kurnit D.M."/>
        </authorList>
    </citation>
    <scope>NUCLEOTIDE SEQUENCE [LARGE SCALE GENOMIC DNA]</scope>
    <source>
        <strain evidence="4 5">DSM 19599</strain>
    </source>
</reference>
<comment type="similarity">
    <text evidence="1">Belongs to the NAD(P)H dehydrogenase (quinone) family.</text>
</comment>
<evidence type="ECO:0000313" key="4">
    <source>
        <dbReference type="EMBL" id="SHO61301.1"/>
    </source>
</evidence>
<dbReference type="AlphaFoldDB" id="A0A1M7Z8Q7"/>
<proteinExistence type="inferred from homology"/>
<dbReference type="STRING" id="1123029.SAMN02745172_00720"/>
<dbReference type="GO" id="GO:0005829">
    <property type="term" value="C:cytosol"/>
    <property type="evidence" value="ECO:0007669"/>
    <property type="project" value="TreeGrafter"/>
</dbReference>